<reference evidence="2 3" key="1">
    <citation type="submission" date="2011-11" db="EMBL/GenBank/DDBJ databases">
        <title>Complete sequence of Spirochaeta sp. grapes.</title>
        <authorList>
            <consortium name="US DOE Joint Genome Institute"/>
            <person name="Lucas S."/>
            <person name="Han J."/>
            <person name="Lapidus A."/>
            <person name="Cheng J.-F."/>
            <person name="Goodwin L."/>
            <person name="Pitluck S."/>
            <person name="Peters L."/>
            <person name="Ovchinnikova G."/>
            <person name="Munk A.C."/>
            <person name="Detter J.C."/>
            <person name="Han C."/>
            <person name="Tapia R."/>
            <person name="Land M."/>
            <person name="Hauser L."/>
            <person name="Kyrpides N."/>
            <person name="Ivanova N."/>
            <person name="Pagani I."/>
            <person name="Ritalahtilisa K."/>
            <person name="Loeffler F."/>
            <person name="Woyke T."/>
        </authorList>
    </citation>
    <scope>NUCLEOTIDE SEQUENCE [LARGE SCALE GENOMIC DNA]</scope>
    <source>
        <strain evidence="3">ATCC BAA-1885 / DSM 22778 / Grapes</strain>
    </source>
</reference>
<keyword evidence="1" id="KW-0472">Membrane</keyword>
<sequence length="279" mass="32840">MQLDLYILYFFVYSLIGYCCEVVYCSFPVKRLVNRGFLYGPYLPIYGFGAMIVLFFFQRFIEYPLVIFFAGLVSTSLLEFFTSWLLEKFFHAKLWDYSKHFLNIKGRVCLLNSTLFGIMSVVVIYVFHPLTVGFIEMIPIWMRENLSKAILIGMCIDTTASIYKMAAFQKQMLEIRKKGKELEIRLELLQKERTSQAFELLKNKLTGEFDEMKLKFNTSSRHIIDAFPSITSSNEETKLQIELLKMNLRDYRTKMALQKSKLKQKAKDLAFDHKKRNVQ</sequence>
<accession>G8QVF3</accession>
<evidence type="ECO:0000256" key="1">
    <source>
        <dbReference type="SAM" id="Phobius"/>
    </source>
</evidence>
<dbReference type="KEGG" id="sgp:SpiGrapes_0328"/>
<keyword evidence="1" id="KW-1133">Transmembrane helix</keyword>
<feature type="transmembrane region" description="Helical" evidence="1">
    <location>
        <begin position="107"/>
        <end position="128"/>
    </location>
</feature>
<name>G8QVF3_SPHPG</name>
<dbReference type="Proteomes" id="UP000005632">
    <property type="component" value="Chromosome"/>
</dbReference>
<keyword evidence="3" id="KW-1185">Reference proteome</keyword>
<dbReference type="AlphaFoldDB" id="G8QVF3"/>
<organism evidence="2 3">
    <name type="scientific">Sphaerochaeta pleomorpha (strain ATCC BAA-1885 / DSM 22778 / Grapes)</name>
    <dbReference type="NCBI Taxonomy" id="158190"/>
    <lineage>
        <taxon>Bacteria</taxon>
        <taxon>Pseudomonadati</taxon>
        <taxon>Spirochaetota</taxon>
        <taxon>Spirochaetia</taxon>
        <taxon>Spirochaetales</taxon>
        <taxon>Sphaerochaetaceae</taxon>
        <taxon>Sphaerochaeta</taxon>
    </lineage>
</organism>
<dbReference type="RefSeq" id="WP_014269035.1">
    <property type="nucleotide sequence ID" value="NC_016633.1"/>
</dbReference>
<evidence type="ECO:0000313" key="3">
    <source>
        <dbReference type="Proteomes" id="UP000005632"/>
    </source>
</evidence>
<evidence type="ECO:0000313" key="2">
    <source>
        <dbReference type="EMBL" id="AEV28186.1"/>
    </source>
</evidence>
<proteinExistence type="predicted"/>
<dbReference type="OrthoDB" id="9789229at2"/>
<dbReference type="eggNOG" id="COG4905">
    <property type="taxonomic scope" value="Bacteria"/>
</dbReference>
<keyword evidence="1" id="KW-0812">Transmembrane</keyword>
<dbReference type="STRING" id="158190.SpiGrapes_0328"/>
<feature type="transmembrane region" description="Helical" evidence="1">
    <location>
        <begin position="37"/>
        <end position="57"/>
    </location>
</feature>
<dbReference type="InterPro" id="IPR010540">
    <property type="entry name" value="CmpB_TMEM229"/>
</dbReference>
<feature type="transmembrane region" description="Helical" evidence="1">
    <location>
        <begin position="6"/>
        <end position="25"/>
    </location>
</feature>
<protein>
    <submittedName>
        <fullName evidence="2">Putative membrane protein</fullName>
    </submittedName>
</protein>
<dbReference type="Pfam" id="PF06541">
    <property type="entry name" value="ABC_trans_CmpB"/>
    <property type="match status" value="1"/>
</dbReference>
<dbReference type="EMBL" id="CP003155">
    <property type="protein sequence ID" value="AEV28186.1"/>
    <property type="molecule type" value="Genomic_DNA"/>
</dbReference>
<feature type="transmembrane region" description="Helical" evidence="1">
    <location>
        <begin position="63"/>
        <end position="86"/>
    </location>
</feature>
<dbReference type="HOGENOM" id="CLU_055257_2_2_12"/>
<gene>
    <name evidence="2" type="ordered locus">SpiGrapes_0328</name>
</gene>